<accession>A0A8J3I5C2</accession>
<dbReference type="Proteomes" id="UP000612362">
    <property type="component" value="Unassembled WGS sequence"/>
</dbReference>
<evidence type="ECO:0000313" key="2">
    <source>
        <dbReference type="EMBL" id="GHO47716.1"/>
    </source>
</evidence>
<dbReference type="AlphaFoldDB" id="A0A8J3I5C2"/>
<dbReference type="RefSeq" id="WP_220196958.1">
    <property type="nucleotide sequence ID" value="NZ_BNJF01000003.1"/>
</dbReference>
<proteinExistence type="predicted"/>
<dbReference type="EMBL" id="BNJF01000003">
    <property type="protein sequence ID" value="GHO47716.1"/>
    <property type="molecule type" value="Genomic_DNA"/>
</dbReference>
<evidence type="ECO:0000313" key="3">
    <source>
        <dbReference type="Proteomes" id="UP000612362"/>
    </source>
</evidence>
<reference evidence="2" key="1">
    <citation type="submission" date="2020-10" db="EMBL/GenBank/DDBJ databases">
        <title>Taxonomic study of unclassified bacteria belonging to the class Ktedonobacteria.</title>
        <authorList>
            <person name="Yabe S."/>
            <person name="Wang C.M."/>
            <person name="Zheng Y."/>
            <person name="Sakai Y."/>
            <person name="Cavaletti L."/>
            <person name="Monciardini P."/>
            <person name="Donadio S."/>
        </authorList>
    </citation>
    <scope>NUCLEOTIDE SEQUENCE</scope>
    <source>
        <strain evidence="2">SOSP1-1</strain>
    </source>
</reference>
<protein>
    <recommendedName>
        <fullName evidence="4">Transposase</fullName>
    </recommendedName>
</protein>
<sequence>MKKRQAANDHTQAPTIRTPTFLLELSLVVNQGQAKRLRAHLEAARQLYNALLSLGQQRLRRMRADPAWQEARTLPRTHKAERAVAFSDLRKAHGFTEAALHQAVKGLRVGWIAEHIEAVLAQTLSSRAYRALNRVCLGHARRVRFKSRGRGCSSIENKRNDTGLRFVLQPPEEGNAGFLLWNGDQLPALIDWQDEVVAHGLRHRIKYARLIQRPASSSRAAGADAKSNRYCVQLILEGTPYRKPKHTVSQGVVGADLGPSTLALVPQEGEASLQVFCAELVPDERAIRRLQRQMDRQRRAGNPEYYDEKGRIRKQGKQKRQWKQSKRYQATRRRKASKERKLAAYRKSLHGHKVHEVLTQGNTIILEKISYKAWQKQFGTSVGLRAPGMFVALLKRTAVPPLGVVSTGGTLVEVPTRTTALSQWCHGCGKRVKKPLSERWHQCECGVGPVQRDLYSAFLAAYLDPADPIPSCAQYQPYWEGAEARLRAAHECLIQRAKEGQDLPRSLGLTRARVRLPKSSEEPPLEPILLLEGEELEAWAEPLEPPLF</sequence>
<evidence type="ECO:0008006" key="4">
    <source>
        <dbReference type="Google" id="ProtNLM"/>
    </source>
</evidence>
<name>A0A8J3I5C2_9CHLR</name>
<organism evidence="2 3">
    <name type="scientific">Ktedonospora formicarum</name>
    <dbReference type="NCBI Taxonomy" id="2778364"/>
    <lineage>
        <taxon>Bacteria</taxon>
        <taxon>Bacillati</taxon>
        <taxon>Chloroflexota</taxon>
        <taxon>Ktedonobacteria</taxon>
        <taxon>Ktedonobacterales</taxon>
        <taxon>Ktedonobacteraceae</taxon>
        <taxon>Ktedonospora</taxon>
    </lineage>
</organism>
<feature type="region of interest" description="Disordered" evidence="1">
    <location>
        <begin position="292"/>
        <end position="337"/>
    </location>
</feature>
<gene>
    <name evidence="2" type="ORF">KSX_58790</name>
</gene>
<evidence type="ECO:0000256" key="1">
    <source>
        <dbReference type="SAM" id="MobiDB-lite"/>
    </source>
</evidence>
<feature type="compositionally biased region" description="Basic residues" evidence="1">
    <location>
        <begin position="311"/>
        <end position="337"/>
    </location>
</feature>
<comment type="caution">
    <text evidence="2">The sequence shown here is derived from an EMBL/GenBank/DDBJ whole genome shotgun (WGS) entry which is preliminary data.</text>
</comment>
<keyword evidence="3" id="KW-1185">Reference proteome</keyword>